<gene>
    <name evidence="8" type="primary">pfkB</name>
    <name evidence="8" type="ORF">CR203_13335</name>
</gene>
<evidence type="ECO:0000313" key="9">
    <source>
        <dbReference type="Proteomes" id="UP000281498"/>
    </source>
</evidence>
<evidence type="ECO:0000256" key="1">
    <source>
        <dbReference type="ARBA" id="ARBA00005380"/>
    </source>
</evidence>
<dbReference type="InterPro" id="IPR017583">
    <property type="entry name" value="Tagatose/fructose_Pkinase"/>
</dbReference>
<dbReference type="GO" id="GO:0005988">
    <property type="term" value="P:lactose metabolic process"/>
    <property type="evidence" value="ECO:0007669"/>
    <property type="project" value="UniProtKB-KW"/>
</dbReference>
<dbReference type="PIRSF" id="PIRSF000535">
    <property type="entry name" value="1PFK/6PFK/LacC"/>
    <property type="match status" value="1"/>
</dbReference>
<protein>
    <recommendedName>
        <fullName evidence="6">Tagatose-6-phosphate kinase</fullName>
        <ecNumber evidence="6">2.7.1.144</ecNumber>
    </recommendedName>
</protein>
<dbReference type="GO" id="GO:0044281">
    <property type="term" value="P:small molecule metabolic process"/>
    <property type="evidence" value="ECO:0007669"/>
    <property type="project" value="UniProtKB-ARBA"/>
</dbReference>
<sequence>MIYTVTINPSVDYLVELNDLSIGKTNRAVAQRTVPGGKGINVSRVLKTFDTETKALGFIGGFTGEFIQDELRKEKVTTDFIETVGQTRINVKLQMDAETEINGQAPEITEKHITKLLEKLDSLKEGDILVLSGSVPSVLPSDIYKRMIARVQEKKVVTFLDTSGAPLKEAIQASPFLIKPNQAELEDLYGEKITNLTDAIRLAKRAVEEGVQAVLVSLAGEGAVFVGKDFIYTANVPKGTVRNSVGAGDSMVASFIYYYLQTSSLREAFKYSVAGGSATAFSEGFCTLDKIEELVLEISVSTREEG</sequence>
<dbReference type="PANTHER" id="PTHR46566:SF1">
    <property type="entry name" value="1-PHOSPHOFRUCTOKINASE"/>
    <property type="match status" value="1"/>
</dbReference>
<accession>A0A3A9KB61</accession>
<dbReference type="SUPFAM" id="SSF53613">
    <property type="entry name" value="Ribokinase-like"/>
    <property type="match status" value="1"/>
</dbReference>
<evidence type="ECO:0000256" key="6">
    <source>
        <dbReference type="PIRNR" id="PIRNR000535"/>
    </source>
</evidence>
<evidence type="ECO:0000259" key="7">
    <source>
        <dbReference type="Pfam" id="PF00294"/>
    </source>
</evidence>
<dbReference type="NCBIfam" id="TIGR03828">
    <property type="entry name" value="pfkB"/>
    <property type="match status" value="1"/>
</dbReference>
<dbReference type="PANTHER" id="PTHR46566">
    <property type="entry name" value="1-PHOSPHOFRUCTOKINASE-RELATED"/>
    <property type="match status" value="1"/>
</dbReference>
<dbReference type="GO" id="GO:0009024">
    <property type="term" value="F:tagatose-6-phosphate kinase activity"/>
    <property type="evidence" value="ECO:0007669"/>
    <property type="project" value="UniProtKB-EC"/>
</dbReference>
<feature type="domain" description="Carbohydrate kinase PfkB" evidence="7">
    <location>
        <begin position="11"/>
        <end position="286"/>
    </location>
</feature>
<dbReference type="AlphaFoldDB" id="A0A3A9KB61"/>
<dbReference type="GO" id="GO:0016052">
    <property type="term" value="P:carbohydrate catabolic process"/>
    <property type="evidence" value="ECO:0007669"/>
    <property type="project" value="UniProtKB-ARBA"/>
</dbReference>
<evidence type="ECO:0000256" key="2">
    <source>
        <dbReference type="ARBA" id="ARBA00022679"/>
    </source>
</evidence>
<dbReference type="Proteomes" id="UP000281498">
    <property type="component" value="Unassembled WGS sequence"/>
</dbReference>
<keyword evidence="4 8" id="KW-0418">Kinase</keyword>
<organism evidence="8 9">
    <name type="scientific">Salipaludibacillus neizhouensis</name>
    <dbReference type="NCBI Taxonomy" id="885475"/>
    <lineage>
        <taxon>Bacteria</taxon>
        <taxon>Bacillati</taxon>
        <taxon>Bacillota</taxon>
        <taxon>Bacilli</taxon>
        <taxon>Bacillales</taxon>
        <taxon>Bacillaceae</taxon>
    </lineage>
</organism>
<evidence type="ECO:0000256" key="4">
    <source>
        <dbReference type="ARBA" id="ARBA00022777"/>
    </source>
</evidence>
<keyword evidence="6" id="KW-0423">Lactose metabolism</keyword>
<keyword evidence="2 6" id="KW-0808">Transferase</keyword>
<comment type="catalytic activity">
    <reaction evidence="6">
        <text>D-tagatofuranose 6-phosphate + ATP = D-tagatofuranose 1,6-bisphosphate + ADP + H(+)</text>
        <dbReference type="Rhea" id="RHEA:12420"/>
        <dbReference type="ChEBI" id="CHEBI:15378"/>
        <dbReference type="ChEBI" id="CHEBI:30616"/>
        <dbReference type="ChEBI" id="CHEBI:58694"/>
        <dbReference type="ChEBI" id="CHEBI:58695"/>
        <dbReference type="ChEBI" id="CHEBI:456216"/>
        <dbReference type="EC" id="2.7.1.144"/>
    </reaction>
</comment>
<name>A0A3A9KB61_9BACI</name>
<keyword evidence="3 6" id="KW-0547">Nucleotide-binding</keyword>
<dbReference type="EC" id="2.7.1.144" evidence="6"/>
<keyword evidence="5 6" id="KW-0067">ATP-binding</keyword>
<dbReference type="InterPro" id="IPR022463">
    <property type="entry name" value="1-PFruKinase"/>
</dbReference>
<dbReference type="GO" id="GO:0005524">
    <property type="term" value="F:ATP binding"/>
    <property type="evidence" value="ECO:0007669"/>
    <property type="project" value="UniProtKB-KW"/>
</dbReference>
<proteinExistence type="inferred from homology"/>
<dbReference type="UniPathway" id="UPA00704">
    <property type="reaction ID" value="UER00715"/>
</dbReference>
<keyword evidence="9" id="KW-1185">Reference proteome</keyword>
<comment type="caution">
    <text evidence="8">The sequence shown here is derived from an EMBL/GenBank/DDBJ whole genome shotgun (WGS) entry which is preliminary data.</text>
</comment>
<dbReference type="GO" id="GO:2001059">
    <property type="term" value="P:D-tagatose 6-phosphate catabolic process"/>
    <property type="evidence" value="ECO:0007669"/>
    <property type="project" value="UniProtKB-UniPathway"/>
</dbReference>
<dbReference type="NCBIfam" id="TIGR03168">
    <property type="entry name" value="1-PFK"/>
    <property type="match status" value="1"/>
</dbReference>
<dbReference type="GO" id="GO:0008662">
    <property type="term" value="F:1-phosphofructokinase activity"/>
    <property type="evidence" value="ECO:0007669"/>
    <property type="project" value="InterPro"/>
</dbReference>
<dbReference type="InterPro" id="IPR029056">
    <property type="entry name" value="Ribokinase-like"/>
</dbReference>
<reference evidence="8 9" key="1">
    <citation type="submission" date="2017-10" db="EMBL/GenBank/DDBJ databases">
        <title>Bacillus sp. nov., a halophilic bacterium isolated from a Keqin Lake.</title>
        <authorList>
            <person name="Wang H."/>
        </authorList>
    </citation>
    <scope>NUCLEOTIDE SEQUENCE [LARGE SCALE GENOMIC DNA]</scope>
    <source>
        <strain evidence="8 9">KCTC 13187</strain>
    </source>
</reference>
<dbReference type="FunFam" id="3.40.1190.20:FF:000001">
    <property type="entry name" value="Phosphofructokinase"/>
    <property type="match status" value="1"/>
</dbReference>
<dbReference type="OrthoDB" id="9801219at2"/>
<dbReference type="Pfam" id="PF00294">
    <property type="entry name" value="PfkB"/>
    <property type="match status" value="1"/>
</dbReference>
<dbReference type="RefSeq" id="WP_110934767.1">
    <property type="nucleotide sequence ID" value="NZ_KZ614146.1"/>
</dbReference>
<dbReference type="InterPro" id="IPR011611">
    <property type="entry name" value="PfkB_dom"/>
</dbReference>
<dbReference type="CDD" id="cd01164">
    <property type="entry name" value="FruK_PfkB_like"/>
    <property type="match status" value="1"/>
</dbReference>
<comment type="similarity">
    <text evidence="1">Belongs to the carbohydrate kinase pfkB family.</text>
</comment>
<comment type="pathway">
    <text evidence="6">Carbohydrate metabolism; D-tagatose 6-phosphate degradation; D-glyceraldehyde 3-phosphate and glycerone phosphate from D-tagatose 6-phosphate: step 1/2.</text>
</comment>
<evidence type="ECO:0000256" key="3">
    <source>
        <dbReference type="ARBA" id="ARBA00022741"/>
    </source>
</evidence>
<dbReference type="Gene3D" id="3.40.1190.20">
    <property type="match status" value="1"/>
</dbReference>
<dbReference type="GO" id="GO:0005829">
    <property type="term" value="C:cytosol"/>
    <property type="evidence" value="ECO:0007669"/>
    <property type="project" value="TreeGrafter"/>
</dbReference>
<evidence type="ECO:0000313" key="8">
    <source>
        <dbReference type="EMBL" id="RKL66813.1"/>
    </source>
</evidence>
<comment type="similarity">
    <text evidence="6">Belongs to the carbohydrate kinase PfkB family. LacC subfamily.</text>
</comment>
<evidence type="ECO:0000256" key="5">
    <source>
        <dbReference type="ARBA" id="ARBA00022840"/>
    </source>
</evidence>
<dbReference type="EMBL" id="PDOE01000005">
    <property type="protein sequence ID" value="RKL66813.1"/>
    <property type="molecule type" value="Genomic_DNA"/>
</dbReference>